<dbReference type="EMBL" id="KZ502074">
    <property type="protein sequence ID" value="PKU83856.1"/>
    <property type="molecule type" value="Genomic_DNA"/>
</dbReference>
<dbReference type="Gene3D" id="1.20.1280.50">
    <property type="match status" value="1"/>
</dbReference>
<dbReference type="AlphaFoldDB" id="A0A2I0X7I2"/>
<dbReference type="SUPFAM" id="SSF52047">
    <property type="entry name" value="RNI-like"/>
    <property type="match status" value="1"/>
</dbReference>
<evidence type="ECO:0000313" key="2">
    <source>
        <dbReference type="Proteomes" id="UP000233837"/>
    </source>
</evidence>
<proteinExistence type="predicted"/>
<sequence>MEEEDRRWEAMDMDCLFIIFSKLGPEAIDDLSVSIPFVCRSWSAAAGNPLSWRILNFRSNDFMPWSSLAKRFKAQYRISRFSFSGFIKLAVRLSHGLASELWLPPLASVEDLILASEYCPRLRKLGLPKLTLNEESKIPSLFSKWKELQQLELESKPYNFSQLAAMIGQNCNDFIELKMPSSAISKEDVLAIIKFLPKLRSLDLSRSYLPKKELLLIVEGCRALERLSVKNCVGFEADEEVKTKACRIEKFEYEGSKMDYEGGFEVDECGDLYVDVI</sequence>
<reference evidence="1 2" key="1">
    <citation type="journal article" date="2016" name="Sci. Rep.">
        <title>The Dendrobium catenatum Lindl. genome sequence provides insights into polysaccharide synthase, floral development and adaptive evolution.</title>
        <authorList>
            <person name="Zhang G.Q."/>
            <person name="Xu Q."/>
            <person name="Bian C."/>
            <person name="Tsai W.C."/>
            <person name="Yeh C.M."/>
            <person name="Liu K.W."/>
            <person name="Yoshida K."/>
            <person name="Zhang L.S."/>
            <person name="Chang S.B."/>
            <person name="Chen F."/>
            <person name="Shi Y."/>
            <person name="Su Y.Y."/>
            <person name="Zhang Y.Q."/>
            <person name="Chen L.J."/>
            <person name="Yin Y."/>
            <person name="Lin M."/>
            <person name="Huang H."/>
            <person name="Deng H."/>
            <person name="Wang Z.W."/>
            <person name="Zhu S.L."/>
            <person name="Zhao X."/>
            <person name="Deng C."/>
            <person name="Niu S.C."/>
            <person name="Huang J."/>
            <person name="Wang M."/>
            <person name="Liu G.H."/>
            <person name="Yang H.J."/>
            <person name="Xiao X.J."/>
            <person name="Hsiao Y.Y."/>
            <person name="Wu W.L."/>
            <person name="Chen Y.Y."/>
            <person name="Mitsuda N."/>
            <person name="Ohme-Takagi M."/>
            <person name="Luo Y.B."/>
            <person name="Van de Peer Y."/>
            <person name="Liu Z.J."/>
        </authorList>
    </citation>
    <scope>NUCLEOTIDE SEQUENCE [LARGE SCALE GENOMIC DNA]</scope>
    <source>
        <tissue evidence="1">The whole plant</tissue>
    </source>
</reference>
<protein>
    <submittedName>
        <fullName evidence="1">F-box/LRR-repeat protein</fullName>
    </submittedName>
</protein>
<reference evidence="1 2" key="2">
    <citation type="journal article" date="2017" name="Nature">
        <title>The Apostasia genome and the evolution of orchids.</title>
        <authorList>
            <person name="Zhang G.Q."/>
            <person name="Liu K.W."/>
            <person name="Li Z."/>
            <person name="Lohaus R."/>
            <person name="Hsiao Y.Y."/>
            <person name="Niu S.C."/>
            <person name="Wang J.Y."/>
            <person name="Lin Y.C."/>
            <person name="Xu Q."/>
            <person name="Chen L.J."/>
            <person name="Yoshida K."/>
            <person name="Fujiwara S."/>
            <person name="Wang Z.W."/>
            <person name="Zhang Y.Q."/>
            <person name="Mitsuda N."/>
            <person name="Wang M."/>
            <person name="Liu G.H."/>
            <person name="Pecoraro L."/>
            <person name="Huang H.X."/>
            <person name="Xiao X.J."/>
            <person name="Lin M."/>
            <person name="Wu X.Y."/>
            <person name="Wu W.L."/>
            <person name="Chen Y.Y."/>
            <person name="Chang S.B."/>
            <person name="Sakamoto S."/>
            <person name="Ohme-Takagi M."/>
            <person name="Yagi M."/>
            <person name="Zeng S.J."/>
            <person name="Shen C.Y."/>
            <person name="Yeh C.M."/>
            <person name="Luo Y.B."/>
            <person name="Tsai W.C."/>
            <person name="Van de Peer Y."/>
            <person name="Liu Z.J."/>
        </authorList>
    </citation>
    <scope>NUCLEOTIDE SEQUENCE [LARGE SCALE GENOMIC DNA]</scope>
    <source>
        <tissue evidence="1">The whole plant</tissue>
    </source>
</reference>
<gene>
    <name evidence="1" type="ORF">MA16_Dca020739</name>
</gene>
<dbReference type="Proteomes" id="UP000233837">
    <property type="component" value="Unassembled WGS sequence"/>
</dbReference>
<dbReference type="PANTHER" id="PTHR38926">
    <property type="entry name" value="F-BOX DOMAIN CONTAINING PROTEIN, EXPRESSED"/>
    <property type="match status" value="1"/>
</dbReference>
<keyword evidence="2" id="KW-1185">Reference proteome</keyword>
<dbReference type="InterPro" id="IPR032675">
    <property type="entry name" value="LRR_dom_sf"/>
</dbReference>
<accession>A0A2I0X7I2</accession>
<dbReference type="Gene3D" id="3.80.10.10">
    <property type="entry name" value="Ribonuclease Inhibitor"/>
    <property type="match status" value="1"/>
</dbReference>
<evidence type="ECO:0000313" key="1">
    <source>
        <dbReference type="EMBL" id="PKU83856.1"/>
    </source>
</evidence>
<name>A0A2I0X7I2_9ASPA</name>
<organism evidence="1 2">
    <name type="scientific">Dendrobium catenatum</name>
    <dbReference type="NCBI Taxonomy" id="906689"/>
    <lineage>
        <taxon>Eukaryota</taxon>
        <taxon>Viridiplantae</taxon>
        <taxon>Streptophyta</taxon>
        <taxon>Embryophyta</taxon>
        <taxon>Tracheophyta</taxon>
        <taxon>Spermatophyta</taxon>
        <taxon>Magnoliopsida</taxon>
        <taxon>Liliopsida</taxon>
        <taxon>Asparagales</taxon>
        <taxon>Orchidaceae</taxon>
        <taxon>Epidendroideae</taxon>
        <taxon>Malaxideae</taxon>
        <taxon>Dendrobiinae</taxon>
        <taxon>Dendrobium</taxon>
    </lineage>
</organism>
<dbReference type="PANTHER" id="PTHR38926:SF5">
    <property type="entry name" value="F-BOX AND LEUCINE-RICH REPEAT PROTEIN 6"/>
    <property type="match status" value="1"/>
</dbReference>
<dbReference type="OrthoDB" id="1929062at2759"/>